<evidence type="ECO:0000313" key="7">
    <source>
        <dbReference type="Proteomes" id="UP000232693"/>
    </source>
</evidence>
<feature type="transmembrane region" description="Helical" evidence="4">
    <location>
        <begin position="55"/>
        <end position="79"/>
    </location>
</feature>
<gene>
    <name evidence="6" type="ORF">CW740_01235</name>
</gene>
<dbReference type="GO" id="GO:0048038">
    <property type="term" value="F:quinone binding"/>
    <property type="evidence" value="ECO:0007669"/>
    <property type="project" value="UniProtKB-UniRule"/>
</dbReference>
<dbReference type="Gene3D" id="1.20.120.1200">
    <property type="entry name" value="NADH-ubiquinone/plastoquinone oxidoreductase chain 6, subunit NuoJ"/>
    <property type="match status" value="1"/>
</dbReference>
<evidence type="ECO:0000256" key="5">
    <source>
        <dbReference type="SAM" id="MobiDB-lite"/>
    </source>
</evidence>
<feature type="transmembrane region" description="Helical" evidence="4">
    <location>
        <begin position="6"/>
        <end position="25"/>
    </location>
</feature>
<keyword evidence="7" id="KW-1185">Reference proteome</keyword>
<comment type="similarity">
    <text evidence="1 4">Belongs to the complex I subunit 6 family.</text>
</comment>
<keyword evidence="4" id="KW-0520">NAD</keyword>
<dbReference type="EMBL" id="CP025120">
    <property type="protein sequence ID" value="AUD77934.1"/>
    <property type="molecule type" value="Genomic_DNA"/>
</dbReference>
<dbReference type="AlphaFoldDB" id="A0A2K9AG58"/>
<feature type="compositionally biased region" description="Acidic residues" evidence="5">
    <location>
        <begin position="199"/>
        <end position="209"/>
    </location>
</feature>
<comment type="catalytic activity">
    <reaction evidence="4">
        <text>a quinone + NADH + 5 H(+)(in) = a quinol + NAD(+) + 4 H(+)(out)</text>
        <dbReference type="Rhea" id="RHEA:57888"/>
        <dbReference type="ChEBI" id="CHEBI:15378"/>
        <dbReference type="ChEBI" id="CHEBI:24646"/>
        <dbReference type="ChEBI" id="CHEBI:57540"/>
        <dbReference type="ChEBI" id="CHEBI:57945"/>
        <dbReference type="ChEBI" id="CHEBI:132124"/>
    </reaction>
</comment>
<protein>
    <recommendedName>
        <fullName evidence="2 4">NADH-quinone oxidoreductase subunit J</fullName>
        <ecNumber evidence="4">7.1.1.-</ecNumber>
    </recommendedName>
</protein>
<keyword evidence="4" id="KW-0874">Quinone</keyword>
<comment type="subcellular location">
    <subcellularLocation>
        <location evidence="4">Cell membrane</location>
        <topology evidence="4">Multi-pass membrane protein</topology>
    </subcellularLocation>
</comment>
<evidence type="ECO:0000256" key="2">
    <source>
        <dbReference type="ARBA" id="ARBA00019907"/>
    </source>
</evidence>
<dbReference type="RefSeq" id="WP_106645851.1">
    <property type="nucleotide sequence ID" value="NZ_BMGO01000001.1"/>
</dbReference>
<dbReference type="InterPro" id="IPR042106">
    <property type="entry name" value="Nuo/plastoQ_OxRdtase_6_NuoJ"/>
</dbReference>
<keyword evidence="4" id="KW-0812">Transmembrane</keyword>
<evidence type="ECO:0000256" key="4">
    <source>
        <dbReference type="RuleBase" id="RU004429"/>
    </source>
</evidence>
<sequence length="226" mass="24898">MTVEQIVFYVFATLTIVSALGVVTVRNSVQAVLCLVLTFFSAAVLWMLLEAEFLAVALVLVYVGAVMVLFLFVVMMLDVDFASLKQGFTRYVPLGILIAIGLLIGLYWVLRGEVFGLEAMPEPAKHAADHSNVESLGLLLYTDYFYAFEIAGVILLVSIVAAISLTFRGRRERRGQSVPSQHRASKDERLHIIKMDAEVAQDDESETDDSEKAVDKNSGRTKGESS</sequence>
<dbReference type="GO" id="GO:0005886">
    <property type="term" value="C:plasma membrane"/>
    <property type="evidence" value="ECO:0007669"/>
    <property type="project" value="UniProtKB-SubCell"/>
</dbReference>
<dbReference type="EC" id="7.1.1.-" evidence="4"/>
<dbReference type="Pfam" id="PF00499">
    <property type="entry name" value="Oxidored_q3"/>
    <property type="match status" value="1"/>
</dbReference>
<evidence type="ECO:0000256" key="1">
    <source>
        <dbReference type="ARBA" id="ARBA00005698"/>
    </source>
</evidence>
<dbReference type="NCBIfam" id="NF005164">
    <property type="entry name" value="PRK06638.1-4"/>
    <property type="match status" value="1"/>
</dbReference>
<evidence type="ECO:0000256" key="3">
    <source>
        <dbReference type="ARBA" id="ARBA00025811"/>
    </source>
</evidence>
<dbReference type="PANTHER" id="PTHR33269">
    <property type="entry name" value="NADH-UBIQUINONE OXIDOREDUCTASE CHAIN 6"/>
    <property type="match status" value="1"/>
</dbReference>
<feature type="transmembrane region" description="Helical" evidence="4">
    <location>
        <begin position="91"/>
        <end position="110"/>
    </location>
</feature>
<dbReference type="GO" id="GO:0008137">
    <property type="term" value="F:NADH dehydrogenase (ubiquinone) activity"/>
    <property type="evidence" value="ECO:0007669"/>
    <property type="project" value="UniProtKB-UniRule"/>
</dbReference>
<evidence type="ECO:0000313" key="6">
    <source>
        <dbReference type="EMBL" id="AUD77934.1"/>
    </source>
</evidence>
<keyword evidence="4" id="KW-1133">Transmembrane helix</keyword>
<dbReference type="Proteomes" id="UP000232693">
    <property type="component" value="Chromosome"/>
</dbReference>
<organism evidence="6 7">
    <name type="scientific">Kangiella profundi</name>
    <dbReference type="NCBI Taxonomy" id="1561924"/>
    <lineage>
        <taxon>Bacteria</taxon>
        <taxon>Pseudomonadati</taxon>
        <taxon>Pseudomonadota</taxon>
        <taxon>Gammaproteobacteria</taxon>
        <taxon>Kangiellales</taxon>
        <taxon>Kangiellaceae</taxon>
        <taxon>Kangiella</taxon>
    </lineage>
</organism>
<accession>A0A2K9AG58</accession>
<keyword evidence="4" id="KW-1003">Cell membrane</keyword>
<proteinExistence type="inferred from homology"/>
<feature type="transmembrane region" description="Helical" evidence="4">
    <location>
        <begin position="32"/>
        <end position="49"/>
    </location>
</feature>
<dbReference type="InterPro" id="IPR001457">
    <property type="entry name" value="NADH_UbQ/plastoQ_OxRdtase_su6"/>
</dbReference>
<dbReference type="KEGG" id="kpd:CW740_01235"/>
<dbReference type="PANTHER" id="PTHR33269:SF17">
    <property type="entry name" value="NADH-UBIQUINONE OXIDOREDUCTASE CHAIN 6"/>
    <property type="match status" value="1"/>
</dbReference>
<feature type="transmembrane region" description="Helical" evidence="4">
    <location>
        <begin position="144"/>
        <end position="167"/>
    </location>
</feature>
<feature type="region of interest" description="Disordered" evidence="5">
    <location>
        <begin position="197"/>
        <end position="226"/>
    </location>
</feature>
<name>A0A2K9AG58_9GAMM</name>
<comment type="subunit">
    <text evidence="3">Composed of 13 different subunits. Subunits NuoA, H, J, K, L, M, N constitute the membrane sector of the complex.</text>
</comment>
<feature type="compositionally biased region" description="Basic and acidic residues" evidence="5">
    <location>
        <begin position="210"/>
        <end position="226"/>
    </location>
</feature>
<reference evidence="6 7" key="1">
    <citation type="submission" date="2017-12" db="EMBL/GenBank/DDBJ databases">
        <title>Kangiella profundi FT102 completed genome.</title>
        <authorList>
            <person name="Xu J."/>
            <person name="Wang J."/>
            <person name="Lu Y."/>
        </authorList>
    </citation>
    <scope>NUCLEOTIDE SEQUENCE [LARGE SCALE GENOMIC DNA]</scope>
    <source>
        <strain evidence="6 7">FT102</strain>
    </source>
</reference>
<dbReference type="OrthoDB" id="9795409at2"/>
<keyword evidence="4" id="KW-0472">Membrane</keyword>
<comment type="function">
    <text evidence="4">NDH-1 shuttles electrons from NADH, via FMN and iron-sulfur (Fe-S) centers, to quinones in the respiratory chain. Couples the redox reaction to proton translocation (for every two electrons transferred, four hydrogen ions are translocated across the cytoplasmic membrane), and thus conserves the redox energy in a proton gradient.</text>
</comment>